<feature type="domain" description="DNA replication checkpoint mediator MRC1" evidence="2">
    <location>
        <begin position="1061"/>
        <end position="1202"/>
    </location>
</feature>
<feature type="compositionally biased region" description="Acidic residues" evidence="1">
    <location>
        <begin position="295"/>
        <end position="305"/>
    </location>
</feature>
<feature type="compositionally biased region" description="Acidic residues" evidence="1">
    <location>
        <begin position="1066"/>
        <end position="1078"/>
    </location>
</feature>
<sequence length="1442" mass="156387">MSAGPSSSLSSLPSSLCLTDRPNAPRDGLVSSKSSELSSVGETQSSDPVRLTASHTVGRMQPRRTIEQSSDSDASTGIDRHTDDIHDANLSAVMRPNYLDRYTARPSLADALRDIDDREDSHLYAESAVCVARTSVAPLQPGKIATVTSLPRSKMQLAYSSSLSSVPDSTLGTAQSTREATLSDLTPLPALSLLAQDATDAPSSSSSSDAAGRDTDRERAPSSSTSVVQELESRPRSRQSSNRKADVILPSLRRKRIVEDSDDDDQDDLAQSALRYPSPMPNSDSESEQRHRDSAEEDDDDDDDAPSTLAGGLSPSAQKEAKAARLADLAARVRAQQGQDATFLNVDLDAELKAAEQASLVTTIVSSSSGAAEKTRKIKRPTKKDREETNRESARARAARYARMQRKEAKPLRNSITSIAEKLITDASPGVVYAQPEKDATSPVSASSGSLAARVQSHKAGQASASHTKRTERDEQAQSYDPAYLQSQTQSFTREAYAQDVAHLESKRHIPQTVSPSKGKGRARDEPSKTPAFAPSSSIEYTSSINHPASTPLTTARIIAPYATHEVASPGGVGSLDADADGDDDDELPDADRAFEMDTARRLLQRQREERQASLRKQKELAARAQHTTAAGDEDDFEIVLLPAARIDKKERTSMSAYNRKIASLKQSRELAKTRAKQSDIGIASDSQLYKSAKAFGGGVDNKARRGDSVVSSVSSHSVARSLQAKASQQSRAARQQKQAEWASAGGKLKVQGVKDDAAEEQTTMSALWDQKKAEAALPQADDDDEGEEDADCEAAEVPSDEDATILGSGSEAYDDDGAEAESQIGAPDSDEENSEIDKENVPSSSLRPQGPGKRSENAARTPLVAIDSNGAACEFGSPSGGFTQLFSTAASPSDSNINLFDKPSTAALLPAVSLLPALRLDEAGRREDAALIEAQAPFINQQVSPEEILERRWLNKEGLLTQHQPHDVFAASPESPSEYFPPGSRPYRAPGTTSPVIEQRRKLTRILESASTSPLAERQRTMSRSEVDQTTGGRFTDAFGVMKDAAARQAAPKPTRPRLEKSDFIDDGAIESEEEDGGMLRRDTRDDEEDEEDDDAGSVQEMFDDEKRNEEDEVEDELLVRKKFAEVAEQDDAKALKLAQAQADGKWRSKRREGDYLSDEDYSDEEFGRADRPRIIKKRKVEGDLMETISADPKTASFAQTYNGGLHCETKEEDVAFLEPDDMAGLQSDEEGNLVQRVKGQTEEDDEEDEDEEDEADRNFIVEDEGEPRQTRAAKAAQVDSASRVLPRSRYTSVDPELGKTVADTSSSPQTTIVFQDLQSAPKTLTRPSRDAFDDIDLGYRMAPSRANRRDNSGLYKKLDREDSQSDNRGIIIGKSSSVTSFGKARQEQRAGSQGGRPQPRPVDGRAPLRRQTSSQSAGSRSQGGLSGFKRTGAIVSHKSL</sequence>
<feature type="compositionally biased region" description="Acidic residues" evidence="1">
    <location>
        <begin position="1157"/>
        <end position="1166"/>
    </location>
</feature>
<dbReference type="InterPro" id="IPR018564">
    <property type="entry name" value="Repl_chkpnt_MRC1_dom"/>
</dbReference>
<comment type="caution">
    <text evidence="3">The sequence shown here is derived from an EMBL/GenBank/DDBJ whole genome shotgun (WGS) entry which is preliminary data.</text>
</comment>
<feature type="compositionally biased region" description="Polar residues" evidence="1">
    <location>
        <begin position="1304"/>
        <end position="1328"/>
    </location>
</feature>
<feature type="compositionally biased region" description="Acidic residues" evidence="1">
    <location>
        <begin position="1220"/>
        <end position="1233"/>
    </location>
</feature>
<dbReference type="RefSeq" id="XP_014564692.1">
    <property type="nucleotide sequence ID" value="XM_014709206.1"/>
</dbReference>
<feature type="compositionally biased region" description="Low complexity" evidence="1">
    <location>
        <begin position="28"/>
        <end position="42"/>
    </location>
</feature>
<dbReference type="OMA" id="HGFLTQT"/>
<feature type="compositionally biased region" description="Acidic residues" evidence="1">
    <location>
        <begin position="1087"/>
        <end position="1097"/>
    </location>
</feature>
<dbReference type="Pfam" id="PF09444">
    <property type="entry name" value="MRC1"/>
    <property type="match status" value="1"/>
</dbReference>
<keyword evidence="4" id="KW-1185">Reference proteome</keyword>
<feature type="compositionally biased region" description="Basic and acidic residues" evidence="1">
    <location>
        <begin position="1018"/>
        <end position="1028"/>
    </location>
</feature>
<reference evidence="3 4" key="1">
    <citation type="journal article" date="2011" name="J. Gen. Appl. Microbiol.">
        <title>Draft genome sequencing of the enigmatic basidiomycete Mixia osmundae.</title>
        <authorList>
            <person name="Nishida H."/>
            <person name="Nagatsuka Y."/>
            <person name="Sugiyama J."/>
        </authorList>
    </citation>
    <scope>NUCLEOTIDE SEQUENCE [LARGE SCALE GENOMIC DNA]</scope>
    <source>
        <strain evidence="4">CBS 9802 / IAM 14324 / JCM 22182 / KY 12970</strain>
    </source>
</reference>
<accession>G7E2R0</accession>
<feature type="region of interest" description="Disordered" evidence="1">
    <location>
        <begin position="1"/>
        <end position="82"/>
    </location>
</feature>
<feature type="region of interest" description="Disordered" evidence="1">
    <location>
        <begin position="1141"/>
        <end position="1167"/>
    </location>
</feature>
<protein>
    <recommendedName>
        <fullName evidence="2">DNA replication checkpoint mediator MRC1 domain-containing protein</fullName>
    </recommendedName>
</protein>
<feature type="compositionally biased region" description="Basic and acidic residues" evidence="1">
    <location>
        <begin position="211"/>
        <end position="220"/>
    </location>
</feature>
<feature type="compositionally biased region" description="Low complexity" evidence="1">
    <location>
        <begin position="709"/>
        <end position="740"/>
    </location>
</feature>
<feature type="compositionally biased region" description="Basic and acidic residues" evidence="1">
    <location>
        <begin position="384"/>
        <end position="395"/>
    </location>
</feature>
<dbReference type="STRING" id="764103.G7E2R0"/>
<dbReference type="EMBL" id="BABT02000111">
    <property type="protein sequence ID" value="GAA97120.1"/>
    <property type="molecule type" value="Genomic_DNA"/>
</dbReference>
<evidence type="ECO:0000313" key="3">
    <source>
        <dbReference type="EMBL" id="GAA97120.1"/>
    </source>
</evidence>
<feature type="compositionally biased region" description="Acidic residues" evidence="1">
    <location>
        <begin position="578"/>
        <end position="589"/>
    </location>
</feature>
<evidence type="ECO:0000313" key="4">
    <source>
        <dbReference type="Proteomes" id="UP000009131"/>
    </source>
</evidence>
<name>G7E2R0_MIXOS</name>
<feature type="compositionally biased region" description="Low complexity" evidence="1">
    <location>
        <begin position="197"/>
        <end position="210"/>
    </location>
</feature>
<dbReference type="Proteomes" id="UP000009131">
    <property type="component" value="Unassembled WGS sequence"/>
</dbReference>
<feature type="compositionally biased region" description="Acidic residues" evidence="1">
    <location>
        <begin position="781"/>
        <end position="804"/>
    </location>
</feature>
<feature type="compositionally biased region" description="Low complexity" evidence="1">
    <location>
        <begin position="1"/>
        <end position="16"/>
    </location>
</feature>
<feature type="region of interest" description="Disordered" evidence="1">
    <location>
        <begin position="1220"/>
        <end position="1442"/>
    </location>
</feature>
<feature type="region of interest" description="Disordered" evidence="1">
    <location>
        <begin position="1011"/>
        <end position="1035"/>
    </location>
</feature>
<feature type="region of interest" description="Disordered" evidence="1">
    <location>
        <begin position="197"/>
        <end position="327"/>
    </location>
</feature>
<feature type="compositionally biased region" description="Polar residues" evidence="1">
    <location>
        <begin position="535"/>
        <end position="547"/>
    </location>
</feature>
<evidence type="ECO:0000259" key="2">
    <source>
        <dbReference type="Pfam" id="PF09444"/>
    </source>
</evidence>
<feature type="region of interest" description="Disordered" evidence="1">
    <location>
        <begin position="366"/>
        <end position="413"/>
    </location>
</feature>
<feature type="compositionally biased region" description="Acidic residues" evidence="1">
    <location>
        <begin position="1244"/>
        <end position="1267"/>
    </location>
</feature>
<feature type="compositionally biased region" description="Basic and acidic residues" evidence="1">
    <location>
        <begin position="606"/>
        <end position="622"/>
    </location>
</feature>
<gene>
    <name evidence="3" type="primary">Mo03795</name>
    <name evidence="3" type="ORF">E5Q_03795</name>
</gene>
<dbReference type="InParanoid" id="G7E2R0"/>
<evidence type="ECO:0000256" key="1">
    <source>
        <dbReference type="SAM" id="MobiDB-lite"/>
    </source>
</evidence>
<feature type="region of interest" description="Disordered" evidence="1">
    <location>
        <begin position="973"/>
        <end position="994"/>
    </location>
</feature>
<dbReference type="eggNOG" id="ENOG502SA6N">
    <property type="taxonomic scope" value="Eukaryota"/>
</dbReference>
<feature type="region of interest" description="Disordered" evidence="1">
    <location>
        <begin position="606"/>
        <end position="634"/>
    </location>
</feature>
<feature type="region of interest" description="Disordered" evidence="1">
    <location>
        <begin position="1047"/>
        <end position="1117"/>
    </location>
</feature>
<feature type="region of interest" description="Disordered" evidence="1">
    <location>
        <begin position="567"/>
        <end position="592"/>
    </location>
</feature>
<reference evidence="3 4" key="2">
    <citation type="journal article" date="2012" name="Open Biol.">
        <title>Characteristics of nucleosomes and linker DNA regions on the genome of the basidiomycete Mixia osmundae revealed by mono- and dinucleosome mapping.</title>
        <authorList>
            <person name="Nishida H."/>
            <person name="Kondo S."/>
            <person name="Matsumoto T."/>
            <person name="Suzuki Y."/>
            <person name="Yoshikawa H."/>
            <person name="Taylor T.D."/>
            <person name="Sugiyama J."/>
        </authorList>
    </citation>
    <scope>NUCLEOTIDE SEQUENCE [LARGE SCALE GENOMIC DNA]</scope>
    <source>
        <strain evidence="4">CBS 9802 / IAM 14324 / JCM 22182 / KY 12970</strain>
    </source>
</reference>
<feature type="compositionally biased region" description="Basic and acidic residues" evidence="1">
    <location>
        <begin position="1349"/>
        <end position="1367"/>
    </location>
</feature>
<feature type="region of interest" description="Disordered" evidence="1">
    <location>
        <begin position="434"/>
        <end position="547"/>
    </location>
</feature>
<feature type="region of interest" description="Disordered" evidence="1">
    <location>
        <begin position="697"/>
        <end position="862"/>
    </location>
</feature>
<proteinExistence type="predicted"/>
<dbReference type="HOGENOM" id="CLU_251792_0_0_1"/>
<feature type="compositionally biased region" description="Low complexity" evidence="1">
    <location>
        <begin position="1411"/>
        <end position="1425"/>
    </location>
</feature>
<organism evidence="3 4">
    <name type="scientific">Mixia osmundae (strain CBS 9802 / IAM 14324 / JCM 22182 / KY 12970)</name>
    <dbReference type="NCBI Taxonomy" id="764103"/>
    <lineage>
        <taxon>Eukaryota</taxon>
        <taxon>Fungi</taxon>
        <taxon>Dikarya</taxon>
        <taxon>Basidiomycota</taxon>
        <taxon>Pucciniomycotina</taxon>
        <taxon>Mixiomycetes</taxon>
        <taxon>Mixiales</taxon>
        <taxon>Mixiaceae</taxon>
        <taxon>Mixia</taxon>
    </lineage>
</organism>